<feature type="transmembrane region" description="Helical" evidence="23">
    <location>
        <begin position="88"/>
        <end position="109"/>
    </location>
</feature>
<feature type="transmembrane region" description="Helical" evidence="23">
    <location>
        <begin position="336"/>
        <end position="358"/>
    </location>
</feature>
<evidence type="ECO:0000256" key="5">
    <source>
        <dbReference type="ARBA" id="ARBA00022676"/>
    </source>
</evidence>
<dbReference type="Pfam" id="PF01098">
    <property type="entry name" value="FTSW_RODA_SPOVE"/>
    <property type="match status" value="1"/>
</dbReference>
<evidence type="ECO:0000256" key="14">
    <source>
        <dbReference type="ARBA" id="ARBA00032370"/>
    </source>
</evidence>
<comment type="catalytic activity">
    <reaction evidence="20">
        <text>[GlcNAc-(1-&gt;4)-Mur2Ac(oyl-L-Ala-gamma-D-Glu-L-Lys-D-Ala-D-Ala)](n)-di-trans,octa-cis-undecaprenyl diphosphate + beta-D-GlcNAc-(1-&gt;4)-Mur2Ac(oyl-L-Ala-gamma-D-Glu-L-Lys-D-Ala-D-Ala)-di-trans,octa-cis-undecaprenyl diphosphate = [GlcNAc-(1-&gt;4)-Mur2Ac(oyl-L-Ala-gamma-D-Glu-L-Lys-D-Ala-D-Ala)](n+1)-di-trans,octa-cis-undecaprenyl diphosphate + di-trans,octa-cis-undecaprenyl diphosphate + H(+)</text>
        <dbReference type="Rhea" id="RHEA:23708"/>
        <dbReference type="Rhea" id="RHEA-COMP:9602"/>
        <dbReference type="Rhea" id="RHEA-COMP:9603"/>
        <dbReference type="ChEBI" id="CHEBI:15378"/>
        <dbReference type="ChEBI" id="CHEBI:58405"/>
        <dbReference type="ChEBI" id="CHEBI:60033"/>
        <dbReference type="ChEBI" id="CHEBI:78435"/>
        <dbReference type="EC" id="2.4.99.28"/>
    </reaction>
</comment>
<dbReference type="PANTHER" id="PTHR30474">
    <property type="entry name" value="CELL CYCLE PROTEIN"/>
    <property type="match status" value="1"/>
</dbReference>
<evidence type="ECO:0000256" key="20">
    <source>
        <dbReference type="ARBA" id="ARBA00049902"/>
    </source>
</evidence>
<comment type="function">
    <text evidence="21">Peptidoglycan polymerase that is essential for cell division.</text>
</comment>
<dbReference type="PROSITE" id="PS00428">
    <property type="entry name" value="FTSW_RODA_SPOVE"/>
    <property type="match status" value="1"/>
</dbReference>
<sequence length="437" mass="46453">MRALLGRPAAVLRGLLDRPLTSYHLLLASTGLLLVIGLTMVFSATSVYAFATDGNAFAAIAEQATYAVFGLGAFWVCQRLPARTFRALGLPLLLVAFTLQGLLDLLSVASRVGLIGTPQLGPIGANVRWLEIGALSVQPSELAKFALVVWVADVLARKGSAVGWWRELARPLFPVVGLMLALVGYQDLGTMLCLVVLFVGMLWAAGVRLQVFAVMAVIGLAGVAFLVFLQRSYRMERLTAFLNPDCDVLDECYQAMQGRSALGDGGWFGVGLGNASHSWGWLPEGHNDFIFAVIGEELGVVGCLVVLGLFAVFAYTALRIARRVPDRFRRLAAAGVAAWIVGQTVINIGGVVGLLPITGLPLPFISAGGSALIVTMAAVGMLLSFARVEPAAARALHARPPAKWVQLLWAPLPPLPRDPAAAASDPSNRGTPRQEVR</sequence>
<evidence type="ECO:0000256" key="6">
    <source>
        <dbReference type="ARBA" id="ARBA00022679"/>
    </source>
</evidence>
<comment type="subcellular location">
    <subcellularLocation>
        <location evidence="1">Cell membrane</location>
        <topology evidence="1">Multi-pass membrane protein</topology>
    </subcellularLocation>
</comment>
<proteinExistence type="inferred from homology"/>
<keyword evidence="6" id="KW-0808">Transferase</keyword>
<evidence type="ECO:0000256" key="7">
    <source>
        <dbReference type="ARBA" id="ARBA00022692"/>
    </source>
</evidence>
<evidence type="ECO:0000256" key="13">
    <source>
        <dbReference type="ARBA" id="ARBA00023316"/>
    </source>
</evidence>
<evidence type="ECO:0000256" key="1">
    <source>
        <dbReference type="ARBA" id="ARBA00004651"/>
    </source>
</evidence>
<dbReference type="InterPro" id="IPR001182">
    <property type="entry name" value="FtsW/RodA"/>
</dbReference>
<keyword evidence="5" id="KW-0328">Glycosyltransferase</keyword>
<dbReference type="InterPro" id="IPR018365">
    <property type="entry name" value="Cell_cycle_FtsW-rel_CS"/>
</dbReference>
<evidence type="ECO:0000256" key="18">
    <source>
        <dbReference type="ARBA" id="ARBA00041418"/>
    </source>
</evidence>
<evidence type="ECO:0000256" key="3">
    <source>
        <dbReference type="ARBA" id="ARBA00022475"/>
    </source>
</evidence>
<dbReference type="GO" id="GO:0051301">
    <property type="term" value="P:cell division"/>
    <property type="evidence" value="ECO:0007669"/>
    <property type="project" value="UniProtKB-KW"/>
</dbReference>
<feature type="region of interest" description="Disordered" evidence="22">
    <location>
        <begin position="418"/>
        <end position="437"/>
    </location>
</feature>
<keyword evidence="25" id="KW-1185">Reference proteome</keyword>
<accession>A0A895YLI3</accession>
<evidence type="ECO:0000256" key="9">
    <source>
        <dbReference type="ARBA" id="ARBA00022984"/>
    </source>
</evidence>
<dbReference type="EC" id="2.4.99.28" evidence="19"/>
<keyword evidence="13" id="KW-0961">Cell wall biogenesis/degradation</keyword>
<dbReference type="GO" id="GO:0005886">
    <property type="term" value="C:plasma membrane"/>
    <property type="evidence" value="ECO:0007669"/>
    <property type="project" value="UniProtKB-SubCell"/>
</dbReference>
<comment type="similarity">
    <text evidence="16">Belongs to the SEDS family. FtsW subfamily.</text>
</comment>
<dbReference type="Proteomes" id="UP000662857">
    <property type="component" value="Chromosome"/>
</dbReference>
<evidence type="ECO:0000256" key="19">
    <source>
        <dbReference type="ARBA" id="ARBA00044770"/>
    </source>
</evidence>
<evidence type="ECO:0000313" key="25">
    <source>
        <dbReference type="Proteomes" id="UP000662857"/>
    </source>
</evidence>
<evidence type="ECO:0000256" key="17">
    <source>
        <dbReference type="ARBA" id="ARBA00041185"/>
    </source>
</evidence>
<dbReference type="EMBL" id="CP070499">
    <property type="protein sequence ID" value="QSB16349.1"/>
    <property type="molecule type" value="Genomic_DNA"/>
</dbReference>
<keyword evidence="11 23" id="KW-0472">Membrane</keyword>
<keyword evidence="3" id="KW-1003">Cell membrane</keyword>
<dbReference type="PANTHER" id="PTHR30474:SF2">
    <property type="entry name" value="PEPTIDOGLYCAN GLYCOSYLTRANSFERASE FTSW-RELATED"/>
    <property type="match status" value="1"/>
</dbReference>
<feature type="transmembrane region" description="Helical" evidence="23">
    <location>
        <begin position="172"/>
        <end position="199"/>
    </location>
</feature>
<feature type="transmembrane region" description="Helical" evidence="23">
    <location>
        <begin position="364"/>
        <end position="386"/>
    </location>
</feature>
<dbReference type="RefSeq" id="WP_239678559.1">
    <property type="nucleotide sequence ID" value="NZ_CP070499.1"/>
</dbReference>
<feature type="transmembrane region" description="Helical" evidence="23">
    <location>
        <begin position="56"/>
        <end position="76"/>
    </location>
</feature>
<reference evidence="24" key="1">
    <citation type="submission" date="2021-02" db="EMBL/GenBank/DDBJ databases">
        <title>Natrosporangium hydrolyticum gen. nov., sp. nov, a haloalkaliphilic actinobacterium from a soda solonchak soil.</title>
        <authorList>
            <person name="Sorokin D.Y."/>
            <person name="Khijniak T.V."/>
            <person name="Zakharycheva A.P."/>
            <person name="Boueva O.V."/>
            <person name="Ariskina E.V."/>
            <person name="Hahnke R.L."/>
            <person name="Bunk B."/>
            <person name="Sproer C."/>
            <person name="Schumann P."/>
            <person name="Evtushenko L.I."/>
            <person name="Kublanov I.V."/>
        </authorList>
    </citation>
    <scope>NUCLEOTIDE SEQUENCE</scope>
    <source>
        <strain evidence="24">DSM 106523</strain>
    </source>
</reference>
<evidence type="ECO:0000256" key="21">
    <source>
        <dbReference type="ARBA" id="ARBA00049966"/>
    </source>
</evidence>
<evidence type="ECO:0000256" key="10">
    <source>
        <dbReference type="ARBA" id="ARBA00022989"/>
    </source>
</evidence>
<comment type="pathway">
    <text evidence="2">Cell wall biogenesis; peptidoglycan biosynthesis.</text>
</comment>
<feature type="compositionally biased region" description="Low complexity" evidence="22">
    <location>
        <begin position="418"/>
        <end position="427"/>
    </location>
</feature>
<evidence type="ECO:0000256" key="8">
    <source>
        <dbReference type="ARBA" id="ARBA00022960"/>
    </source>
</evidence>
<dbReference type="GO" id="GO:0032153">
    <property type="term" value="C:cell division site"/>
    <property type="evidence" value="ECO:0007669"/>
    <property type="project" value="TreeGrafter"/>
</dbReference>
<evidence type="ECO:0000313" key="24">
    <source>
        <dbReference type="EMBL" id="QSB16349.1"/>
    </source>
</evidence>
<feature type="transmembrane region" description="Helical" evidence="23">
    <location>
        <begin position="289"/>
        <end position="315"/>
    </location>
</feature>
<keyword evidence="9" id="KW-0573">Peptidoglycan synthesis</keyword>
<keyword evidence="8" id="KW-0133">Cell shape</keyword>
<evidence type="ECO:0000256" key="23">
    <source>
        <dbReference type="SAM" id="Phobius"/>
    </source>
</evidence>
<dbReference type="GO" id="GO:0071555">
    <property type="term" value="P:cell wall organization"/>
    <property type="evidence" value="ECO:0007669"/>
    <property type="project" value="UniProtKB-KW"/>
</dbReference>
<dbReference type="InterPro" id="IPR013437">
    <property type="entry name" value="FtsW"/>
</dbReference>
<organism evidence="24 25">
    <name type="scientific">Natronosporangium hydrolyticum</name>
    <dbReference type="NCBI Taxonomy" id="2811111"/>
    <lineage>
        <taxon>Bacteria</taxon>
        <taxon>Bacillati</taxon>
        <taxon>Actinomycetota</taxon>
        <taxon>Actinomycetes</taxon>
        <taxon>Micromonosporales</taxon>
        <taxon>Micromonosporaceae</taxon>
        <taxon>Natronosporangium</taxon>
    </lineage>
</organism>
<feature type="transmembrane region" description="Helical" evidence="23">
    <location>
        <begin position="25"/>
        <end position="50"/>
    </location>
</feature>
<keyword evidence="7 23" id="KW-0812">Transmembrane</keyword>
<evidence type="ECO:0000256" key="12">
    <source>
        <dbReference type="ARBA" id="ARBA00023306"/>
    </source>
</evidence>
<dbReference type="GO" id="GO:0009252">
    <property type="term" value="P:peptidoglycan biosynthetic process"/>
    <property type="evidence" value="ECO:0007669"/>
    <property type="project" value="UniProtKB-KW"/>
</dbReference>
<keyword evidence="12" id="KW-0131">Cell cycle</keyword>
<keyword evidence="10 23" id="KW-1133">Transmembrane helix</keyword>
<protein>
    <recommendedName>
        <fullName evidence="17">Probable peptidoglycan glycosyltransferase FtsW</fullName>
        <ecNumber evidence="19">2.4.99.28</ecNumber>
    </recommendedName>
    <alternativeName>
        <fullName evidence="18">Cell division protein FtsW</fullName>
    </alternativeName>
    <alternativeName>
        <fullName evidence="15">Cell wall polymerase</fullName>
    </alternativeName>
    <alternativeName>
        <fullName evidence="14">Peptidoglycan polymerase</fullName>
    </alternativeName>
</protein>
<dbReference type="NCBIfam" id="TIGR02614">
    <property type="entry name" value="ftsW"/>
    <property type="match status" value="1"/>
</dbReference>
<name>A0A895YLI3_9ACTN</name>
<evidence type="ECO:0000256" key="22">
    <source>
        <dbReference type="SAM" id="MobiDB-lite"/>
    </source>
</evidence>
<dbReference type="GO" id="GO:0015648">
    <property type="term" value="F:lipid-linked peptidoglycan transporter activity"/>
    <property type="evidence" value="ECO:0007669"/>
    <property type="project" value="TreeGrafter"/>
</dbReference>
<gene>
    <name evidence="24" type="primary">ftsW</name>
    <name evidence="24" type="ORF">JQS43_08715</name>
</gene>
<dbReference type="GO" id="GO:0008955">
    <property type="term" value="F:peptidoglycan glycosyltransferase activity"/>
    <property type="evidence" value="ECO:0007669"/>
    <property type="project" value="UniProtKB-EC"/>
</dbReference>
<keyword evidence="4" id="KW-0132">Cell division</keyword>
<evidence type="ECO:0000256" key="2">
    <source>
        <dbReference type="ARBA" id="ARBA00004752"/>
    </source>
</evidence>
<evidence type="ECO:0000256" key="4">
    <source>
        <dbReference type="ARBA" id="ARBA00022618"/>
    </source>
</evidence>
<dbReference type="AlphaFoldDB" id="A0A895YLI3"/>
<feature type="transmembrane region" description="Helical" evidence="23">
    <location>
        <begin position="211"/>
        <end position="229"/>
    </location>
</feature>
<evidence type="ECO:0000256" key="11">
    <source>
        <dbReference type="ARBA" id="ARBA00023136"/>
    </source>
</evidence>
<evidence type="ECO:0000256" key="15">
    <source>
        <dbReference type="ARBA" id="ARBA00033270"/>
    </source>
</evidence>
<evidence type="ECO:0000256" key="16">
    <source>
        <dbReference type="ARBA" id="ARBA00038053"/>
    </source>
</evidence>
<dbReference type="GO" id="GO:0008360">
    <property type="term" value="P:regulation of cell shape"/>
    <property type="evidence" value="ECO:0007669"/>
    <property type="project" value="UniProtKB-KW"/>
</dbReference>
<dbReference type="KEGG" id="nhy:JQS43_08715"/>